<dbReference type="EMBL" id="OY660875">
    <property type="protein sequence ID" value="CAJ1068930.1"/>
    <property type="molecule type" value="Genomic_DNA"/>
</dbReference>
<evidence type="ECO:0000256" key="2">
    <source>
        <dbReference type="ARBA" id="ARBA00022454"/>
    </source>
</evidence>
<evidence type="ECO:0000256" key="4">
    <source>
        <dbReference type="ARBA" id="ARBA00023125"/>
    </source>
</evidence>
<keyword evidence="4" id="KW-0238">DNA-binding</keyword>
<dbReference type="InterPro" id="IPR002119">
    <property type="entry name" value="Histone_H2A"/>
</dbReference>
<dbReference type="GO" id="GO:0030527">
    <property type="term" value="F:structural constituent of chromatin"/>
    <property type="evidence" value="ECO:0007669"/>
    <property type="project" value="InterPro"/>
</dbReference>
<evidence type="ECO:0000313" key="9">
    <source>
        <dbReference type="Proteomes" id="UP001178508"/>
    </source>
</evidence>
<keyword evidence="3" id="KW-0832">Ubl conjugation</keyword>
<evidence type="ECO:0000256" key="5">
    <source>
        <dbReference type="ARBA" id="ARBA00023269"/>
    </source>
</evidence>
<dbReference type="Proteomes" id="UP001178508">
    <property type="component" value="Chromosome 12"/>
</dbReference>
<evidence type="ECO:0000259" key="7">
    <source>
        <dbReference type="Pfam" id="PF16211"/>
    </source>
</evidence>
<feature type="region of interest" description="Disordered" evidence="6">
    <location>
        <begin position="146"/>
        <end position="166"/>
    </location>
</feature>
<evidence type="ECO:0000256" key="1">
    <source>
        <dbReference type="ARBA" id="ARBA00004286"/>
    </source>
</evidence>
<protein>
    <submittedName>
        <fullName evidence="8">Core histone macro-H2A.1 isoform X4</fullName>
    </submittedName>
</protein>
<dbReference type="Gene3D" id="1.10.20.10">
    <property type="entry name" value="Histone, subunit A"/>
    <property type="match status" value="1"/>
</dbReference>
<keyword evidence="5" id="KW-0544">Nucleosome core</keyword>
<dbReference type="PANTHER" id="PTHR23430">
    <property type="entry name" value="HISTONE H2A"/>
    <property type="match status" value="1"/>
</dbReference>
<dbReference type="GO" id="GO:0003677">
    <property type="term" value="F:DNA binding"/>
    <property type="evidence" value="ECO:0007669"/>
    <property type="project" value="UniProtKB-KW"/>
</dbReference>
<dbReference type="SMART" id="SM00414">
    <property type="entry name" value="H2A"/>
    <property type="match status" value="1"/>
</dbReference>
<dbReference type="Pfam" id="PF16211">
    <property type="entry name" value="Histone_H2A_C"/>
    <property type="match status" value="1"/>
</dbReference>
<dbReference type="InterPro" id="IPR032454">
    <property type="entry name" value="Histone_H2A_C"/>
</dbReference>
<evidence type="ECO:0000313" key="8">
    <source>
        <dbReference type="EMBL" id="CAJ1068930.1"/>
    </source>
</evidence>
<name>A0AAV1G601_XYRNO</name>
<gene>
    <name evidence="8" type="ORF">XNOV1_A018643</name>
</gene>
<keyword evidence="2" id="KW-0158">Chromosome</keyword>
<feature type="compositionally biased region" description="Polar residues" evidence="6">
    <location>
        <begin position="146"/>
        <end position="156"/>
    </location>
</feature>
<dbReference type="GO" id="GO:0046982">
    <property type="term" value="F:protein heterodimerization activity"/>
    <property type="evidence" value="ECO:0007669"/>
    <property type="project" value="InterPro"/>
</dbReference>
<keyword evidence="9" id="KW-1185">Reference proteome</keyword>
<proteinExistence type="predicted"/>
<sequence length="166" mass="17818">MSSQGGKKPIKDRVIFPVGRLLHYMTRGLSNSAVGLSHCLNLGPGKKCCQRTKKGHITPRHIKFAIANDKELNQLLKGLTITAGGVLPNIHTELLAKVKKSTAKKMSGRRAGGKAKDTMLICTSSLLERRKPMVVNDGASACRGVHTSSSKNTSYMGGSVMTPPDH</sequence>
<feature type="domain" description="Histone H2A C-terminal" evidence="7">
    <location>
        <begin position="70"/>
        <end position="104"/>
    </location>
</feature>
<accession>A0AAV1G601</accession>
<organism evidence="8 9">
    <name type="scientific">Xyrichtys novacula</name>
    <name type="common">Pearly razorfish</name>
    <name type="synonym">Hemipteronotus novacula</name>
    <dbReference type="NCBI Taxonomy" id="13765"/>
    <lineage>
        <taxon>Eukaryota</taxon>
        <taxon>Metazoa</taxon>
        <taxon>Chordata</taxon>
        <taxon>Craniata</taxon>
        <taxon>Vertebrata</taxon>
        <taxon>Euteleostomi</taxon>
        <taxon>Actinopterygii</taxon>
        <taxon>Neopterygii</taxon>
        <taxon>Teleostei</taxon>
        <taxon>Neoteleostei</taxon>
        <taxon>Acanthomorphata</taxon>
        <taxon>Eupercaria</taxon>
        <taxon>Labriformes</taxon>
        <taxon>Labridae</taxon>
        <taxon>Xyrichtys</taxon>
    </lineage>
</organism>
<comment type="subcellular location">
    <subcellularLocation>
        <location evidence="1">Chromosome</location>
    </subcellularLocation>
</comment>
<evidence type="ECO:0000256" key="6">
    <source>
        <dbReference type="SAM" id="MobiDB-lite"/>
    </source>
</evidence>
<evidence type="ECO:0000256" key="3">
    <source>
        <dbReference type="ARBA" id="ARBA00022843"/>
    </source>
</evidence>
<dbReference type="SUPFAM" id="SSF47113">
    <property type="entry name" value="Histone-fold"/>
    <property type="match status" value="1"/>
</dbReference>
<dbReference type="GO" id="GO:0000786">
    <property type="term" value="C:nucleosome"/>
    <property type="evidence" value="ECO:0007669"/>
    <property type="project" value="UniProtKB-KW"/>
</dbReference>
<dbReference type="InterPro" id="IPR009072">
    <property type="entry name" value="Histone-fold"/>
</dbReference>
<reference evidence="8" key="1">
    <citation type="submission" date="2023-08" db="EMBL/GenBank/DDBJ databases">
        <authorList>
            <person name="Alioto T."/>
            <person name="Alioto T."/>
            <person name="Gomez Garrido J."/>
        </authorList>
    </citation>
    <scope>NUCLEOTIDE SEQUENCE</scope>
</reference>
<dbReference type="AlphaFoldDB" id="A0AAV1G601"/>